<reference evidence="1 2" key="1">
    <citation type="submission" date="2021-11" db="EMBL/GenBank/DDBJ databases">
        <title>Draft genome sequence of Actinomycetospora sp. SF1 isolated from the rhizosphere soil.</title>
        <authorList>
            <person name="Duangmal K."/>
            <person name="Chantavorakit T."/>
        </authorList>
    </citation>
    <scope>NUCLEOTIDE SEQUENCE [LARGE SCALE GENOMIC DNA]</scope>
    <source>
        <strain evidence="1 2">TBRC 5722</strain>
    </source>
</reference>
<dbReference type="Pfam" id="PF19458">
    <property type="entry name" value="DUF5995"/>
    <property type="match status" value="1"/>
</dbReference>
<protein>
    <submittedName>
        <fullName evidence="1">DUF5995 family protein</fullName>
    </submittedName>
</protein>
<comment type="caution">
    <text evidence="1">The sequence shown here is derived from an EMBL/GenBank/DDBJ whole genome shotgun (WGS) entry which is preliminary data.</text>
</comment>
<dbReference type="RefSeq" id="WP_230738067.1">
    <property type="nucleotide sequence ID" value="NZ_JAJNDB010000005.1"/>
</dbReference>
<evidence type="ECO:0000313" key="2">
    <source>
        <dbReference type="Proteomes" id="UP001199469"/>
    </source>
</evidence>
<dbReference type="EMBL" id="JAJNDB010000005">
    <property type="protein sequence ID" value="MCD2196214.1"/>
    <property type="molecule type" value="Genomic_DNA"/>
</dbReference>
<name>A0ABS8PD62_9PSEU</name>
<keyword evidence="2" id="KW-1185">Reference proteome</keyword>
<evidence type="ECO:0000313" key="1">
    <source>
        <dbReference type="EMBL" id="MCD2196214.1"/>
    </source>
</evidence>
<dbReference type="Proteomes" id="UP001199469">
    <property type="component" value="Unassembled WGS sequence"/>
</dbReference>
<organism evidence="1 2">
    <name type="scientific">Actinomycetospora endophytica</name>
    <dbReference type="NCBI Taxonomy" id="2291215"/>
    <lineage>
        <taxon>Bacteria</taxon>
        <taxon>Bacillati</taxon>
        <taxon>Actinomycetota</taxon>
        <taxon>Actinomycetes</taxon>
        <taxon>Pseudonocardiales</taxon>
        <taxon>Pseudonocardiaceae</taxon>
        <taxon>Actinomycetospora</taxon>
    </lineage>
</organism>
<dbReference type="InterPro" id="IPR046037">
    <property type="entry name" value="DUF5995"/>
</dbReference>
<proteinExistence type="predicted"/>
<sequence length="247" mass="27405">MGVNDALGTAVSTDPTDVPAVIETLDAVKKAAQLVVPRGEEDGIAAFTTLYHQITCGVQDAVNAGSFEAGTFIIDLDVAFACRYLAAIKALTNGVGRVPKCWEVLFSCRSDDSVPTLEYAAAGVNAHVNFDLAFALLTTWETHSSPAERDAQHRDYNRINDIFYANMNMLRHQFHSPFSDDGPLLDRLGNWFGDLLVRDTRDFAWDAAMSMWAHHDDPDWEEYRAAQEERRDHIAAVWGLGILHAHL</sequence>
<accession>A0ABS8PD62</accession>
<gene>
    <name evidence="1" type="ORF">LQ327_22835</name>
</gene>